<dbReference type="Proteomes" id="UP001060085">
    <property type="component" value="Linkage Group LG06"/>
</dbReference>
<name>A0ACC0AFL7_CATRO</name>
<evidence type="ECO:0000313" key="1">
    <source>
        <dbReference type="EMBL" id="KAI5659516.1"/>
    </source>
</evidence>
<reference evidence="2" key="1">
    <citation type="journal article" date="2023" name="Nat. Plants">
        <title>Single-cell RNA sequencing provides a high-resolution roadmap for understanding the multicellular compartmentation of specialized metabolism.</title>
        <authorList>
            <person name="Sun S."/>
            <person name="Shen X."/>
            <person name="Li Y."/>
            <person name="Li Y."/>
            <person name="Wang S."/>
            <person name="Li R."/>
            <person name="Zhang H."/>
            <person name="Shen G."/>
            <person name="Guo B."/>
            <person name="Wei J."/>
            <person name="Xu J."/>
            <person name="St-Pierre B."/>
            <person name="Chen S."/>
            <person name="Sun C."/>
        </authorList>
    </citation>
    <scope>NUCLEOTIDE SEQUENCE [LARGE SCALE GENOMIC DNA]</scope>
</reference>
<organism evidence="1 2">
    <name type="scientific">Catharanthus roseus</name>
    <name type="common">Madagascar periwinkle</name>
    <name type="synonym">Vinca rosea</name>
    <dbReference type="NCBI Taxonomy" id="4058"/>
    <lineage>
        <taxon>Eukaryota</taxon>
        <taxon>Viridiplantae</taxon>
        <taxon>Streptophyta</taxon>
        <taxon>Embryophyta</taxon>
        <taxon>Tracheophyta</taxon>
        <taxon>Spermatophyta</taxon>
        <taxon>Magnoliopsida</taxon>
        <taxon>eudicotyledons</taxon>
        <taxon>Gunneridae</taxon>
        <taxon>Pentapetalae</taxon>
        <taxon>asterids</taxon>
        <taxon>lamiids</taxon>
        <taxon>Gentianales</taxon>
        <taxon>Apocynaceae</taxon>
        <taxon>Rauvolfioideae</taxon>
        <taxon>Vinceae</taxon>
        <taxon>Catharanthinae</taxon>
        <taxon>Catharanthus</taxon>
    </lineage>
</organism>
<sequence length="134" mass="15465">MPVVMLKYGRRMYPSRPENGTTSNRLQNIVIEQTQYQVQDMITQRIEIRIGKIYKDIGAPSRPRFNCRKWSHKGWKSELGKTHKDIGAPSRSNNLAFASKLIAEENMLECTETNMPIDNTKRGDDHEVSKSLLE</sequence>
<gene>
    <name evidence="1" type="ORF">M9H77_28309</name>
</gene>
<protein>
    <submittedName>
        <fullName evidence="1">Uncharacterized protein</fullName>
    </submittedName>
</protein>
<keyword evidence="2" id="KW-1185">Reference proteome</keyword>
<accession>A0ACC0AFL7</accession>
<comment type="caution">
    <text evidence="1">The sequence shown here is derived from an EMBL/GenBank/DDBJ whole genome shotgun (WGS) entry which is preliminary data.</text>
</comment>
<dbReference type="EMBL" id="CM044706">
    <property type="protein sequence ID" value="KAI5659516.1"/>
    <property type="molecule type" value="Genomic_DNA"/>
</dbReference>
<proteinExistence type="predicted"/>
<evidence type="ECO:0000313" key="2">
    <source>
        <dbReference type="Proteomes" id="UP001060085"/>
    </source>
</evidence>